<dbReference type="InterPro" id="IPR000182">
    <property type="entry name" value="GNAT_dom"/>
</dbReference>
<dbReference type="CDD" id="cd04301">
    <property type="entry name" value="NAT_SF"/>
    <property type="match status" value="1"/>
</dbReference>
<keyword evidence="5" id="KW-1185">Reference proteome</keyword>
<dbReference type="PROSITE" id="PS51186">
    <property type="entry name" value="GNAT"/>
    <property type="match status" value="1"/>
</dbReference>
<accession>A0ABT5JU21</accession>
<dbReference type="Pfam" id="PF00583">
    <property type="entry name" value="Acetyltransf_1"/>
    <property type="match status" value="1"/>
</dbReference>
<organism evidence="4 5">
    <name type="scientific">Janthinobacterium fluminis</name>
    <dbReference type="NCBI Taxonomy" id="2987524"/>
    <lineage>
        <taxon>Bacteria</taxon>
        <taxon>Pseudomonadati</taxon>
        <taxon>Pseudomonadota</taxon>
        <taxon>Betaproteobacteria</taxon>
        <taxon>Burkholderiales</taxon>
        <taxon>Oxalobacteraceae</taxon>
        <taxon>Janthinobacterium</taxon>
    </lineage>
</organism>
<evidence type="ECO:0000256" key="1">
    <source>
        <dbReference type="ARBA" id="ARBA00022679"/>
    </source>
</evidence>
<dbReference type="PANTHER" id="PTHR43877:SF2">
    <property type="entry name" value="AMINOALKYLPHOSPHONATE N-ACETYLTRANSFERASE-RELATED"/>
    <property type="match status" value="1"/>
</dbReference>
<sequence length="170" mass="19052">MLTLPAPLHLRSIRDDDQAFLDALYDSTRADLKQAGGDPVFVEQLIKMQQKMQAHGYRIMFPDAQYLLLESDGKPIGRIVLDRDARSVRLVDIAILPTEQGRGVGRTVLSSLQCWAAERQMELRLSVSKDNGKSRRQYLALGFEVTSSDSVHEQMRWSATVNGPAPLTRA</sequence>
<dbReference type="EMBL" id="JAQQXR010000001">
    <property type="protein sequence ID" value="MDC8755991.1"/>
    <property type="molecule type" value="Genomic_DNA"/>
</dbReference>
<feature type="domain" description="N-acetyltransferase" evidence="3">
    <location>
        <begin position="8"/>
        <end position="160"/>
    </location>
</feature>
<reference evidence="4 5" key="1">
    <citation type="submission" date="2022-10" db="EMBL/GenBank/DDBJ databases">
        <title>Janthinobacterium sp. hw3 Genome sequencing.</title>
        <authorList>
            <person name="Park S."/>
        </authorList>
    </citation>
    <scope>NUCLEOTIDE SEQUENCE [LARGE SCALE GENOMIC DNA]</scope>
    <source>
        <strain evidence="5">hw3</strain>
    </source>
</reference>
<dbReference type="InterPro" id="IPR016181">
    <property type="entry name" value="Acyl_CoA_acyltransferase"/>
</dbReference>
<keyword evidence="1" id="KW-0808">Transferase</keyword>
<protein>
    <submittedName>
        <fullName evidence="4">GNAT family N-acetyltransferase</fullName>
    </submittedName>
</protein>
<name>A0ABT5JU21_9BURK</name>
<dbReference type="RefSeq" id="WP_273668622.1">
    <property type="nucleotide sequence ID" value="NZ_JAQQXR010000001.1"/>
</dbReference>
<dbReference type="PANTHER" id="PTHR43877">
    <property type="entry name" value="AMINOALKYLPHOSPHONATE N-ACETYLTRANSFERASE-RELATED-RELATED"/>
    <property type="match status" value="1"/>
</dbReference>
<dbReference type="InterPro" id="IPR050832">
    <property type="entry name" value="Bact_Acetyltransf"/>
</dbReference>
<gene>
    <name evidence="4" type="ORF">OIK44_00135</name>
</gene>
<comment type="caution">
    <text evidence="4">The sequence shown here is derived from an EMBL/GenBank/DDBJ whole genome shotgun (WGS) entry which is preliminary data.</text>
</comment>
<dbReference type="Proteomes" id="UP001221208">
    <property type="component" value="Unassembled WGS sequence"/>
</dbReference>
<keyword evidence="2" id="KW-0012">Acyltransferase</keyword>
<evidence type="ECO:0000256" key="2">
    <source>
        <dbReference type="ARBA" id="ARBA00023315"/>
    </source>
</evidence>
<proteinExistence type="predicted"/>
<dbReference type="SUPFAM" id="SSF55729">
    <property type="entry name" value="Acyl-CoA N-acyltransferases (Nat)"/>
    <property type="match status" value="1"/>
</dbReference>
<dbReference type="Gene3D" id="3.40.630.30">
    <property type="match status" value="1"/>
</dbReference>
<evidence type="ECO:0000313" key="5">
    <source>
        <dbReference type="Proteomes" id="UP001221208"/>
    </source>
</evidence>
<evidence type="ECO:0000259" key="3">
    <source>
        <dbReference type="PROSITE" id="PS51186"/>
    </source>
</evidence>
<evidence type="ECO:0000313" key="4">
    <source>
        <dbReference type="EMBL" id="MDC8755991.1"/>
    </source>
</evidence>